<dbReference type="PROSITE" id="PS00332">
    <property type="entry name" value="SOD_CU_ZN_2"/>
    <property type="match status" value="1"/>
</dbReference>
<dbReference type="InterPro" id="IPR018152">
    <property type="entry name" value="SOD_Cu/Zn_BS"/>
</dbReference>
<keyword evidence="3 9" id="KW-0862">Zinc</keyword>
<evidence type="ECO:0000256" key="6">
    <source>
        <dbReference type="ARBA" id="ARBA00023008"/>
    </source>
</evidence>
<dbReference type="Proteomes" id="UP000095281">
    <property type="component" value="Unplaced"/>
</dbReference>
<dbReference type="Pfam" id="PF00080">
    <property type="entry name" value="Sod_Cu"/>
    <property type="match status" value="1"/>
</dbReference>
<keyword evidence="2 9" id="KW-0479">Metal-binding</keyword>
<protein>
    <recommendedName>
        <fullName evidence="9">Superoxide dismutase [Cu-Zn]</fullName>
        <ecNumber evidence="9">1.15.1.1</ecNumber>
    </recommendedName>
</protein>
<dbReference type="InterPro" id="IPR036423">
    <property type="entry name" value="SOD-like_Cu/Zn_dom_sf"/>
</dbReference>
<dbReference type="EC" id="1.15.1.1" evidence="9"/>
<sequence>MFDLISDFFVGFHVHAYGDLTNGCVSAGPHYNPTNMTHGGPQDEVRHVGDLGNVHAKEDGVAKIDFEDTKISLVGPTAIVGRTLVVHALEDDLGRGTDDKAEESKKTGNAGPRLACGVIGLAPPQ</sequence>
<evidence type="ECO:0000256" key="7">
    <source>
        <dbReference type="ARBA" id="ARBA00023157"/>
    </source>
</evidence>
<dbReference type="PROSITE" id="PS00087">
    <property type="entry name" value="SOD_CU_ZN_1"/>
    <property type="match status" value="1"/>
</dbReference>
<evidence type="ECO:0000256" key="5">
    <source>
        <dbReference type="ARBA" id="ARBA00023002"/>
    </source>
</evidence>
<dbReference type="AlphaFoldDB" id="A0A1I8B7N9"/>
<evidence type="ECO:0000256" key="1">
    <source>
        <dbReference type="ARBA" id="ARBA00010457"/>
    </source>
</evidence>
<evidence type="ECO:0000256" key="10">
    <source>
        <dbReference type="SAM" id="MobiDB-lite"/>
    </source>
</evidence>
<evidence type="ECO:0000259" key="11">
    <source>
        <dbReference type="Pfam" id="PF00080"/>
    </source>
</evidence>
<evidence type="ECO:0000313" key="13">
    <source>
        <dbReference type="WBParaSite" id="MhA1_Contig1603.frz3.gene4"/>
    </source>
</evidence>
<dbReference type="FunFam" id="2.60.40.200:FF:000003">
    <property type="entry name" value="Superoxide dismutase [Cu-Zn], chloroplastic"/>
    <property type="match status" value="1"/>
</dbReference>
<dbReference type="CDD" id="cd00305">
    <property type="entry name" value="Cu-Zn_Superoxide_Dismutase"/>
    <property type="match status" value="1"/>
</dbReference>
<dbReference type="SUPFAM" id="SSF49329">
    <property type="entry name" value="Cu,Zn superoxide dismutase-like"/>
    <property type="match status" value="1"/>
</dbReference>
<comment type="function">
    <text evidence="9">Destroys radicals which are normally produced within the cells and which are toxic to biological systems.</text>
</comment>
<evidence type="ECO:0000256" key="3">
    <source>
        <dbReference type="ARBA" id="ARBA00022833"/>
    </source>
</evidence>
<dbReference type="GO" id="GO:0004784">
    <property type="term" value="F:superoxide dismutase activity"/>
    <property type="evidence" value="ECO:0007669"/>
    <property type="project" value="UniProtKB-EC"/>
</dbReference>
<comment type="catalytic activity">
    <reaction evidence="8 9">
        <text>2 superoxide + 2 H(+) = H2O2 + O2</text>
        <dbReference type="Rhea" id="RHEA:20696"/>
        <dbReference type="ChEBI" id="CHEBI:15378"/>
        <dbReference type="ChEBI" id="CHEBI:15379"/>
        <dbReference type="ChEBI" id="CHEBI:16240"/>
        <dbReference type="ChEBI" id="CHEBI:18421"/>
        <dbReference type="EC" id="1.15.1.1"/>
    </reaction>
</comment>
<comment type="similarity">
    <text evidence="1 9">Belongs to the Cu-Zn superoxide dismutase family.</text>
</comment>
<dbReference type="Gene3D" id="2.60.40.200">
    <property type="entry name" value="Superoxide dismutase, copper/zinc binding domain"/>
    <property type="match status" value="1"/>
</dbReference>
<name>A0A1I8B7N9_MELHA</name>
<feature type="domain" description="Superoxide dismutase copper/zinc binding" evidence="11">
    <location>
        <begin position="10"/>
        <end position="119"/>
    </location>
</feature>
<keyword evidence="7" id="KW-1015">Disulfide bond</keyword>
<dbReference type="InterPro" id="IPR001424">
    <property type="entry name" value="SOD_Cu_Zn_dom"/>
</dbReference>
<reference evidence="13" key="1">
    <citation type="submission" date="2016-11" db="UniProtKB">
        <authorList>
            <consortium name="WormBaseParasite"/>
        </authorList>
    </citation>
    <scope>IDENTIFICATION</scope>
</reference>
<comment type="cofactor">
    <cofactor evidence="9">
        <name>Zn(2+)</name>
        <dbReference type="ChEBI" id="CHEBI:29105"/>
    </cofactor>
    <text evidence="9">Binds 1 zinc ion per subunit.</text>
</comment>
<dbReference type="PANTHER" id="PTHR10003">
    <property type="entry name" value="SUPEROXIDE DISMUTASE CU-ZN -RELATED"/>
    <property type="match status" value="1"/>
</dbReference>
<evidence type="ECO:0000256" key="8">
    <source>
        <dbReference type="ARBA" id="ARBA00049204"/>
    </source>
</evidence>
<evidence type="ECO:0000256" key="2">
    <source>
        <dbReference type="ARBA" id="ARBA00022723"/>
    </source>
</evidence>
<feature type="region of interest" description="Disordered" evidence="10">
    <location>
        <begin position="92"/>
        <end position="125"/>
    </location>
</feature>
<dbReference type="PRINTS" id="PR00068">
    <property type="entry name" value="CUZNDISMTASE"/>
</dbReference>
<evidence type="ECO:0000313" key="12">
    <source>
        <dbReference type="Proteomes" id="UP000095281"/>
    </source>
</evidence>
<keyword evidence="5 9" id="KW-0560">Oxidoreductase</keyword>
<dbReference type="GO" id="GO:0005507">
    <property type="term" value="F:copper ion binding"/>
    <property type="evidence" value="ECO:0007669"/>
    <property type="project" value="InterPro"/>
</dbReference>
<proteinExistence type="inferred from homology"/>
<dbReference type="WBParaSite" id="MhA1_Contig1603.frz3.gene4">
    <property type="protein sequence ID" value="MhA1_Contig1603.frz3.gene4"/>
    <property type="gene ID" value="MhA1_Contig1603.frz3.gene4"/>
</dbReference>
<comment type="cofactor">
    <cofactor evidence="9">
        <name>Cu cation</name>
        <dbReference type="ChEBI" id="CHEBI:23378"/>
    </cofactor>
    <text evidence="9">Binds 1 copper ion per subunit.</text>
</comment>
<dbReference type="OMA" id="VQVHGNV"/>
<keyword evidence="6 9" id="KW-0186">Copper</keyword>
<accession>A0A1I8B7N9</accession>
<evidence type="ECO:0000256" key="9">
    <source>
        <dbReference type="RuleBase" id="RU000393"/>
    </source>
</evidence>
<feature type="compositionally biased region" description="Basic and acidic residues" evidence="10">
    <location>
        <begin position="92"/>
        <end position="106"/>
    </location>
</feature>
<evidence type="ECO:0000256" key="4">
    <source>
        <dbReference type="ARBA" id="ARBA00022862"/>
    </source>
</evidence>
<keyword evidence="12" id="KW-1185">Reference proteome</keyword>
<organism evidence="12 13">
    <name type="scientific">Meloidogyne hapla</name>
    <name type="common">Root-knot nematode worm</name>
    <dbReference type="NCBI Taxonomy" id="6305"/>
    <lineage>
        <taxon>Eukaryota</taxon>
        <taxon>Metazoa</taxon>
        <taxon>Ecdysozoa</taxon>
        <taxon>Nematoda</taxon>
        <taxon>Chromadorea</taxon>
        <taxon>Rhabditida</taxon>
        <taxon>Tylenchina</taxon>
        <taxon>Tylenchomorpha</taxon>
        <taxon>Tylenchoidea</taxon>
        <taxon>Meloidogynidae</taxon>
        <taxon>Meloidogyninae</taxon>
        <taxon>Meloidogyne</taxon>
    </lineage>
</organism>
<keyword evidence="4" id="KW-0049">Antioxidant</keyword>
<dbReference type="InterPro" id="IPR024134">
    <property type="entry name" value="SOD_Cu/Zn_/chaperone"/>
</dbReference>